<feature type="domain" description="C2" evidence="2">
    <location>
        <begin position="18"/>
        <end position="142"/>
    </location>
</feature>
<dbReference type="Proteomes" id="UP000626109">
    <property type="component" value="Unassembled WGS sequence"/>
</dbReference>
<dbReference type="OrthoDB" id="1366754at2759"/>
<dbReference type="Pfam" id="PF00168">
    <property type="entry name" value="C2"/>
    <property type="match status" value="1"/>
</dbReference>
<evidence type="ECO:0000259" key="2">
    <source>
        <dbReference type="PROSITE" id="PS50004"/>
    </source>
</evidence>
<comment type="caution">
    <text evidence="4">The sequence shown here is derived from an EMBL/GenBank/DDBJ whole genome shotgun (WGS) entry which is preliminary data.</text>
</comment>
<dbReference type="PROSITE" id="PS50004">
    <property type="entry name" value="C2"/>
    <property type="match status" value="1"/>
</dbReference>
<dbReference type="AlphaFoldDB" id="A0A813K2Z8"/>
<protein>
    <recommendedName>
        <fullName evidence="2">C2 domain-containing protein</fullName>
    </recommendedName>
</protein>
<evidence type="ECO:0000313" key="5">
    <source>
        <dbReference type="Proteomes" id="UP000626109"/>
    </source>
</evidence>
<dbReference type="InterPro" id="IPR035892">
    <property type="entry name" value="C2_domain_sf"/>
</dbReference>
<proteinExistence type="predicted"/>
<dbReference type="SUPFAM" id="SSF49562">
    <property type="entry name" value="C2 domain (Calcium/lipid-binding domain, CaLB)"/>
    <property type="match status" value="1"/>
</dbReference>
<dbReference type="CDD" id="cd00030">
    <property type="entry name" value="C2"/>
    <property type="match status" value="1"/>
</dbReference>
<evidence type="ECO:0000313" key="6">
    <source>
        <dbReference type="Proteomes" id="UP000654075"/>
    </source>
</evidence>
<dbReference type="Proteomes" id="UP000654075">
    <property type="component" value="Unassembled WGS sequence"/>
</dbReference>
<evidence type="ECO:0000313" key="3">
    <source>
        <dbReference type="EMBL" id="CAE8619504.1"/>
    </source>
</evidence>
<sequence>MAEPSSSSRPPGLRTVLPPSSSSSSSQYGAAAQRYPIRVTVRRGDIFRRFTQIHFVKMNPFVEVFIGSQPAGTVPPASGADQEPTWNCSLPLQDFEIGEELQLKVWDKNIWPRKDVHIGTGFLRLSTDIMASCDRRTSEQTVKLFKKHEGEKPEHTGNIQVSLSFPAKSASGRLDDQLQ</sequence>
<feature type="region of interest" description="Disordered" evidence="1">
    <location>
        <begin position="1"/>
        <end position="29"/>
    </location>
</feature>
<evidence type="ECO:0000256" key="1">
    <source>
        <dbReference type="SAM" id="MobiDB-lite"/>
    </source>
</evidence>
<dbReference type="Gene3D" id="2.60.40.150">
    <property type="entry name" value="C2 domain"/>
    <property type="match status" value="1"/>
</dbReference>
<evidence type="ECO:0000313" key="4">
    <source>
        <dbReference type="EMBL" id="CAE8691208.1"/>
    </source>
</evidence>
<gene>
    <name evidence="3" type="ORF">PGLA1383_LOCUS37091</name>
    <name evidence="4" type="ORF">PGLA2088_LOCUS27293</name>
</gene>
<organism evidence="4 5">
    <name type="scientific">Polarella glacialis</name>
    <name type="common">Dinoflagellate</name>
    <dbReference type="NCBI Taxonomy" id="89957"/>
    <lineage>
        <taxon>Eukaryota</taxon>
        <taxon>Sar</taxon>
        <taxon>Alveolata</taxon>
        <taxon>Dinophyceae</taxon>
        <taxon>Suessiales</taxon>
        <taxon>Suessiaceae</taxon>
        <taxon>Polarella</taxon>
    </lineage>
</organism>
<dbReference type="InterPro" id="IPR000008">
    <property type="entry name" value="C2_dom"/>
</dbReference>
<name>A0A813K2Z8_POLGL</name>
<feature type="non-terminal residue" evidence="4">
    <location>
        <position position="179"/>
    </location>
</feature>
<accession>A0A813K2Z8</accession>
<dbReference type="EMBL" id="CAJNNW010027389">
    <property type="protein sequence ID" value="CAE8691208.1"/>
    <property type="molecule type" value="Genomic_DNA"/>
</dbReference>
<reference evidence="4" key="1">
    <citation type="submission" date="2021-02" db="EMBL/GenBank/DDBJ databases">
        <authorList>
            <person name="Dougan E. K."/>
            <person name="Rhodes N."/>
            <person name="Thang M."/>
            <person name="Chan C."/>
        </authorList>
    </citation>
    <scope>NUCLEOTIDE SEQUENCE</scope>
</reference>
<dbReference type="EMBL" id="CAJNNV010027127">
    <property type="protein sequence ID" value="CAE8619504.1"/>
    <property type="molecule type" value="Genomic_DNA"/>
</dbReference>
<keyword evidence="6" id="KW-1185">Reference proteome</keyword>